<feature type="region of interest" description="Disordered" evidence="1">
    <location>
        <begin position="483"/>
        <end position="502"/>
    </location>
</feature>
<organism evidence="2">
    <name type="scientific">Fonticula alba</name>
    <name type="common">Slime mold</name>
    <dbReference type="NCBI Taxonomy" id="691883"/>
    <lineage>
        <taxon>Eukaryota</taxon>
        <taxon>Rotosphaerida</taxon>
        <taxon>Fonticulaceae</taxon>
        <taxon>Fonticula</taxon>
    </lineage>
</organism>
<dbReference type="RefSeq" id="XP_009497897.1">
    <property type="nucleotide sequence ID" value="XM_009499622.1"/>
</dbReference>
<dbReference type="GO" id="GO:0009966">
    <property type="term" value="P:regulation of signal transduction"/>
    <property type="evidence" value="ECO:0007669"/>
    <property type="project" value="InterPro"/>
</dbReference>
<sequence length="502" mass="52343">MSSLDTLSSDLESSLSLLGRARHAVAAWRFVEFFDGDSGSPEHMPKLRNAAEFASRLWAAIEASDVLPNVLDAEPLESWGTTDLLLLLTPAIAADLWMQYYPPMKASSSAEDEAASQSQAEGSGTRPVPAMLENVGARLAAMAACLRHLNYFVERIETLQGSELAEALAEAGVEDEATGDGCLLSPRALGTYMRTVREVQAAGRRLTDAVAASPAGACLDFPVALPNVFDVEAASGDGPAPGAVALAAGLPAGAGPGSPAMAAAEEERRRRIALYKRNKALTGRIEQLAGMLFPSAGAERAAAATVAGGAGAANAAAAAAAAAAAHVGAGDDAEDVLGQDADESTLRSFLLATLALLAPRALAHARAVADELPMLTSRAVHAATGVDPRVAAAARAPPLRTPVRLMPDNPHRRAALQEQVFRPGHRLPTMTISEYLDREAQRGGHISGGGPEGDARAAREAEEKLQLEGTDAYEDAARLKAIESDKFTDYNKRGSGNTYNRS</sequence>
<feature type="compositionally biased region" description="Basic and acidic residues" evidence="1">
    <location>
        <begin position="483"/>
        <end position="492"/>
    </location>
</feature>
<name>A0A058Z195_FONAL</name>
<dbReference type="Pfam" id="PF04177">
    <property type="entry name" value="TAP42"/>
    <property type="match status" value="1"/>
</dbReference>
<dbReference type="InterPro" id="IPR038511">
    <property type="entry name" value="TAP42/TAP46-like_sf"/>
</dbReference>
<dbReference type="PANTHER" id="PTHR10933:SF9">
    <property type="entry name" value="IMMUNOGLOBULIN-BINDING PROTEIN 1"/>
    <property type="match status" value="1"/>
</dbReference>
<dbReference type="GO" id="GO:0005829">
    <property type="term" value="C:cytosol"/>
    <property type="evidence" value="ECO:0007669"/>
    <property type="project" value="TreeGrafter"/>
</dbReference>
<gene>
    <name evidence="2" type="ORF">H696_05821</name>
</gene>
<evidence type="ECO:0000313" key="3">
    <source>
        <dbReference type="Proteomes" id="UP000030693"/>
    </source>
</evidence>
<dbReference type="STRING" id="691883.A0A058Z195"/>
<feature type="region of interest" description="Disordered" evidence="1">
    <location>
        <begin position="441"/>
        <end position="474"/>
    </location>
</feature>
<evidence type="ECO:0000313" key="2">
    <source>
        <dbReference type="EMBL" id="KCV67713.1"/>
    </source>
</evidence>
<dbReference type="GO" id="GO:0051721">
    <property type="term" value="F:protein phosphatase 2A binding"/>
    <property type="evidence" value="ECO:0007669"/>
    <property type="project" value="TreeGrafter"/>
</dbReference>
<keyword evidence="3" id="KW-1185">Reference proteome</keyword>
<dbReference type="PANTHER" id="PTHR10933">
    <property type="entry name" value="IMMUNOGLOBULIN-BINDING PROTEIN 1"/>
    <property type="match status" value="1"/>
</dbReference>
<dbReference type="EMBL" id="KB932214">
    <property type="protein sequence ID" value="KCV67713.1"/>
    <property type="molecule type" value="Genomic_DNA"/>
</dbReference>
<protein>
    <submittedName>
        <fullName evidence="2">Uncharacterized protein</fullName>
    </submittedName>
</protein>
<dbReference type="GeneID" id="20530546"/>
<dbReference type="AlphaFoldDB" id="A0A058Z195"/>
<dbReference type="GO" id="GO:0035303">
    <property type="term" value="P:regulation of dephosphorylation"/>
    <property type="evidence" value="ECO:0007669"/>
    <property type="project" value="TreeGrafter"/>
</dbReference>
<feature type="compositionally biased region" description="Basic and acidic residues" evidence="1">
    <location>
        <begin position="453"/>
        <end position="466"/>
    </location>
</feature>
<accession>A0A058Z195</accession>
<reference evidence="2" key="1">
    <citation type="submission" date="2013-04" db="EMBL/GenBank/DDBJ databases">
        <title>The Genome Sequence of Fonticula alba ATCC 38817.</title>
        <authorList>
            <consortium name="The Broad Institute Genomics Platform"/>
            <person name="Russ C."/>
            <person name="Cuomo C."/>
            <person name="Burger G."/>
            <person name="Gray M.W."/>
            <person name="Holland P.W.H."/>
            <person name="King N."/>
            <person name="Lang F.B.F."/>
            <person name="Roger A.J."/>
            <person name="Ruiz-Trillo I."/>
            <person name="Brown M."/>
            <person name="Walker B."/>
            <person name="Young S."/>
            <person name="Zeng Q."/>
            <person name="Gargeya S."/>
            <person name="Fitzgerald M."/>
            <person name="Haas B."/>
            <person name="Abouelleil A."/>
            <person name="Allen A.W."/>
            <person name="Alvarado L."/>
            <person name="Arachchi H.M."/>
            <person name="Berlin A.M."/>
            <person name="Chapman S.B."/>
            <person name="Gainer-Dewar J."/>
            <person name="Goldberg J."/>
            <person name="Griggs A."/>
            <person name="Gujja S."/>
            <person name="Hansen M."/>
            <person name="Howarth C."/>
            <person name="Imamovic A."/>
            <person name="Ireland A."/>
            <person name="Larimer J."/>
            <person name="McCowan C."/>
            <person name="Murphy C."/>
            <person name="Pearson M."/>
            <person name="Poon T.W."/>
            <person name="Priest M."/>
            <person name="Roberts A."/>
            <person name="Saif S."/>
            <person name="Shea T."/>
            <person name="Sisk P."/>
            <person name="Sykes S."/>
            <person name="Wortman J."/>
            <person name="Nusbaum C."/>
            <person name="Birren B."/>
        </authorList>
    </citation>
    <scope>NUCLEOTIDE SEQUENCE [LARGE SCALE GENOMIC DNA]</scope>
    <source>
        <strain evidence="2">ATCC 38817</strain>
    </source>
</reference>
<proteinExistence type="predicted"/>
<dbReference type="Gene3D" id="1.25.40.540">
    <property type="entry name" value="TAP42-like family"/>
    <property type="match status" value="1"/>
</dbReference>
<evidence type="ECO:0000256" key="1">
    <source>
        <dbReference type="SAM" id="MobiDB-lite"/>
    </source>
</evidence>
<dbReference type="Proteomes" id="UP000030693">
    <property type="component" value="Unassembled WGS sequence"/>
</dbReference>
<dbReference type="InterPro" id="IPR007304">
    <property type="entry name" value="TAP46-like"/>
</dbReference>
<dbReference type="OrthoDB" id="10261753at2759"/>